<feature type="region of interest" description="Disordered" evidence="1">
    <location>
        <begin position="112"/>
        <end position="151"/>
    </location>
</feature>
<keyword evidence="3" id="KW-1185">Reference proteome</keyword>
<comment type="caution">
    <text evidence="2">The sequence shown here is derived from an EMBL/GenBank/DDBJ whole genome shotgun (WGS) entry which is preliminary data.</text>
</comment>
<evidence type="ECO:0000313" key="2">
    <source>
        <dbReference type="EMBL" id="GMF22607.1"/>
    </source>
</evidence>
<accession>A0A9W6TYV2</accession>
<proteinExistence type="predicted"/>
<sequence>MDQQTSTAGAFFVTHKDLFQYDKYIGNSDPFQNECAYDGGDSGAPKSFLEQYRELDRCRSIPEPRFTLIHPPTLNYPKVNPIKSATVSPPAFVTLQSTASNFIPFNRVQHEPIQSGNSNLRCPQPSSPDRMSTSAAKNNQTVSLQQQQSPVKVPVEPKQNVFILPALAGLLIDRETRAAASAHKSWDEAHKIEVLTGGKCVGRVRATSRNIPESIRMRLRASAIVSVRRERLYDLLCQDYEDISKHYT</sequence>
<evidence type="ECO:0000313" key="3">
    <source>
        <dbReference type="Proteomes" id="UP001165121"/>
    </source>
</evidence>
<organism evidence="2 3">
    <name type="scientific">Phytophthora fragariaefolia</name>
    <dbReference type="NCBI Taxonomy" id="1490495"/>
    <lineage>
        <taxon>Eukaryota</taxon>
        <taxon>Sar</taxon>
        <taxon>Stramenopiles</taxon>
        <taxon>Oomycota</taxon>
        <taxon>Peronosporomycetes</taxon>
        <taxon>Peronosporales</taxon>
        <taxon>Peronosporaceae</taxon>
        <taxon>Phytophthora</taxon>
    </lineage>
</organism>
<gene>
    <name evidence="2" type="ORF">Pfra01_000335600</name>
</gene>
<dbReference type="Proteomes" id="UP001165121">
    <property type="component" value="Unassembled WGS sequence"/>
</dbReference>
<reference evidence="2" key="1">
    <citation type="submission" date="2023-04" db="EMBL/GenBank/DDBJ databases">
        <title>Phytophthora fragariaefolia NBRC 109709.</title>
        <authorList>
            <person name="Ichikawa N."/>
            <person name="Sato H."/>
            <person name="Tonouchi N."/>
        </authorList>
    </citation>
    <scope>NUCLEOTIDE SEQUENCE</scope>
    <source>
        <strain evidence="2">NBRC 109709</strain>
    </source>
</reference>
<dbReference type="EMBL" id="BSXT01000259">
    <property type="protein sequence ID" value="GMF22607.1"/>
    <property type="molecule type" value="Genomic_DNA"/>
</dbReference>
<protein>
    <submittedName>
        <fullName evidence="2">Unnamed protein product</fullName>
    </submittedName>
</protein>
<dbReference type="AlphaFoldDB" id="A0A9W6TYV2"/>
<feature type="compositionally biased region" description="Polar residues" evidence="1">
    <location>
        <begin position="127"/>
        <end position="150"/>
    </location>
</feature>
<dbReference type="OrthoDB" id="117268at2759"/>
<name>A0A9W6TYV2_9STRA</name>
<evidence type="ECO:0000256" key="1">
    <source>
        <dbReference type="SAM" id="MobiDB-lite"/>
    </source>
</evidence>
<feature type="compositionally biased region" description="Polar residues" evidence="1">
    <location>
        <begin position="112"/>
        <end position="121"/>
    </location>
</feature>